<dbReference type="PROSITE" id="PS50041">
    <property type="entry name" value="C_TYPE_LECTIN_2"/>
    <property type="match status" value="2"/>
</dbReference>
<accession>A0A8C1RVQ3</accession>
<keyword evidence="1" id="KW-1015">Disulfide bond</keyword>
<dbReference type="InterPro" id="IPR018378">
    <property type="entry name" value="C-type_lectin_CS"/>
</dbReference>
<feature type="signal peptide" evidence="2">
    <location>
        <begin position="1"/>
        <end position="20"/>
    </location>
</feature>
<dbReference type="InterPro" id="IPR016187">
    <property type="entry name" value="CTDL_fold"/>
</dbReference>
<dbReference type="InterPro" id="IPR016186">
    <property type="entry name" value="C-type_lectin-like/link_sf"/>
</dbReference>
<dbReference type="PANTHER" id="PTHR45784">
    <property type="entry name" value="C-TYPE LECTIN DOMAIN FAMILY 20 MEMBER A-RELATED"/>
    <property type="match status" value="1"/>
</dbReference>
<name>A0A8C1RVQ3_CYPCA</name>
<dbReference type="Gene3D" id="3.10.100.10">
    <property type="entry name" value="Mannose-Binding Protein A, subunit A"/>
    <property type="match status" value="2"/>
</dbReference>
<feature type="chain" id="PRO_5034069950" description="C-type lectin domain-containing protein" evidence="2">
    <location>
        <begin position="21"/>
        <end position="288"/>
    </location>
</feature>
<sequence>MDQIWLQLLFLSGLLSLTLCKPQEYILYKQLKTWEDAQNYCRTHHYDLATIQTDEDWTSLKEAAGEQQFYGFAWIGLFNDINSWRWSYNEESLVFESWGLAQPDNYGMGQECVTITFDGNWLDFYCTDLRYFVCYDGSTNATEKMVLSKTQNTWTDAQKYCRRHYTDLASIRSQEDNDQIIKLIYSLGVPVWIGLYRDTWKWSDQTNVTSSTKLTTQTFTKWNENCAGADNYYRVFDDRYCTNMHYFYCNTVKRKRQVIRVQVKAAENVDEAKLKVLVLNKVDFIILI</sequence>
<reference evidence="4" key="2">
    <citation type="submission" date="2025-09" db="UniProtKB">
        <authorList>
            <consortium name="Ensembl"/>
        </authorList>
    </citation>
    <scope>IDENTIFICATION</scope>
</reference>
<feature type="domain" description="C-type lectin" evidence="3">
    <location>
        <begin position="147"/>
        <end position="250"/>
    </location>
</feature>
<evidence type="ECO:0000313" key="5">
    <source>
        <dbReference type="Proteomes" id="UP000694427"/>
    </source>
</evidence>
<dbReference type="SMART" id="SM00034">
    <property type="entry name" value="CLECT"/>
    <property type="match status" value="2"/>
</dbReference>
<reference evidence="4" key="1">
    <citation type="submission" date="2025-08" db="UniProtKB">
        <authorList>
            <consortium name="Ensembl"/>
        </authorList>
    </citation>
    <scope>IDENTIFICATION</scope>
</reference>
<evidence type="ECO:0000256" key="1">
    <source>
        <dbReference type="ARBA" id="ARBA00023157"/>
    </source>
</evidence>
<dbReference type="SUPFAM" id="SSF56436">
    <property type="entry name" value="C-type lectin-like"/>
    <property type="match status" value="2"/>
</dbReference>
<keyword evidence="2" id="KW-0732">Signal</keyword>
<feature type="domain" description="C-type lectin" evidence="3">
    <location>
        <begin position="25"/>
        <end position="135"/>
    </location>
</feature>
<dbReference type="CDD" id="cd03602">
    <property type="entry name" value="CLECT_1"/>
    <property type="match status" value="1"/>
</dbReference>
<proteinExistence type="predicted"/>
<evidence type="ECO:0000313" key="4">
    <source>
        <dbReference type="Ensembl" id="ENSCCRP00010121040.1"/>
    </source>
</evidence>
<organism evidence="4 5">
    <name type="scientific">Cyprinus carpio</name>
    <name type="common">Common carp</name>
    <dbReference type="NCBI Taxonomy" id="7962"/>
    <lineage>
        <taxon>Eukaryota</taxon>
        <taxon>Metazoa</taxon>
        <taxon>Chordata</taxon>
        <taxon>Craniata</taxon>
        <taxon>Vertebrata</taxon>
        <taxon>Euteleostomi</taxon>
        <taxon>Actinopterygii</taxon>
        <taxon>Neopterygii</taxon>
        <taxon>Teleostei</taxon>
        <taxon>Ostariophysi</taxon>
        <taxon>Cypriniformes</taxon>
        <taxon>Cyprinidae</taxon>
        <taxon>Cyprininae</taxon>
        <taxon>Cyprinus</taxon>
    </lineage>
</organism>
<dbReference type="PANTHER" id="PTHR45784:SF3">
    <property type="entry name" value="C-TYPE LECTIN DOMAIN FAMILY 4 MEMBER K-LIKE-RELATED"/>
    <property type="match status" value="1"/>
</dbReference>
<dbReference type="Ensembl" id="ENSCCRT00010134431.1">
    <property type="protein sequence ID" value="ENSCCRP00010121040.1"/>
    <property type="gene ID" value="ENSCCRG00010052890.1"/>
</dbReference>
<evidence type="ECO:0000259" key="3">
    <source>
        <dbReference type="PROSITE" id="PS50041"/>
    </source>
</evidence>
<dbReference type="PROSITE" id="PS00615">
    <property type="entry name" value="C_TYPE_LECTIN_1"/>
    <property type="match status" value="1"/>
</dbReference>
<dbReference type="Proteomes" id="UP000694427">
    <property type="component" value="Unplaced"/>
</dbReference>
<protein>
    <recommendedName>
        <fullName evidence="3">C-type lectin domain-containing protein</fullName>
    </recommendedName>
</protein>
<dbReference type="AlphaFoldDB" id="A0A8C1RVQ3"/>
<evidence type="ECO:0000256" key="2">
    <source>
        <dbReference type="SAM" id="SignalP"/>
    </source>
</evidence>
<dbReference type="InterPro" id="IPR001304">
    <property type="entry name" value="C-type_lectin-like"/>
</dbReference>
<dbReference type="Pfam" id="PF00059">
    <property type="entry name" value="Lectin_C"/>
    <property type="match status" value="2"/>
</dbReference>
<keyword evidence="5" id="KW-1185">Reference proteome</keyword>